<dbReference type="PRINTS" id="PR00080">
    <property type="entry name" value="SDRFAMILY"/>
</dbReference>
<dbReference type="GO" id="GO:0016491">
    <property type="term" value="F:oxidoreductase activity"/>
    <property type="evidence" value="ECO:0007669"/>
    <property type="project" value="UniProtKB-KW"/>
</dbReference>
<proteinExistence type="inferred from homology"/>
<dbReference type="Gene3D" id="3.40.50.720">
    <property type="entry name" value="NAD(P)-binding Rossmann-like Domain"/>
    <property type="match status" value="1"/>
</dbReference>
<name>A0A450TD37_9GAMM</name>
<dbReference type="CDD" id="cd05233">
    <property type="entry name" value="SDR_c"/>
    <property type="match status" value="1"/>
</dbReference>
<sequence>MTTDINNRRIALVTGASRGMGFAIAKRLAMEGVHVVATARNKDGLDMLGEIIQRNGEDCTLVPLDLSDSEGINELCQLIDNKFGKLDILVGNAGILGPLSPFHGVTLRMWEEVFAVNVTANFHLIKGLDKLLRKSSAGRAVFISSGILTDIKPSFGAYIASKSALEGMILSYAGELAGTLAKVNVVRLGVVVTDMARSIFSKEGLEKLPKPDEVSGEFLRYLSPDNILNGEIIDIFPLKSVEHIAKRS</sequence>
<accession>A0A450TD37</accession>
<dbReference type="InterPro" id="IPR002347">
    <property type="entry name" value="SDR_fam"/>
</dbReference>
<organism evidence="4">
    <name type="scientific">Candidatus Kentrum sp. FM</name>
    <dbReference type="NCBI Taxonomy" id="2126340"/>
    <lineage>
        <taxon>Bacteria</taxon>
        <taxon>Pseudomonadati</taxon>
        <taxon>Pseudomonadota</taxon>
        <taxon>Gammaproteobacteria</taxon>
        <taxon>Candidatus Kentrum</taxon>
    </lineage>
</organism>
<protein>
    <submittedName>
        <fullName evidence="4">NAD(P)-dependent dehydrogenase, short-chain alcohol dehydrogenase family</fullName>
    </submittedName>
</protein>
<dbReference type="PRINTS" id="PR00081">
    <property type="entry name" value="GDHRDH"/>
</dbReference>
<evidence type="ECO:0000256" key="1">
    <source>
        <dbReference type="ARBA" id="ARBA00006484"/>
    </source>
</evidence>
<evidence type="ECO:0000256" key="3">
    <source>
        <dbReference type="RuleBase" id="RU000363"/>
    </source>
</evidence>
<dbReference type="EMBL" id="CAADFA010000377">
    <property type="protein sequence ID" value="VFJ64782.1"/>
    <property type="molecule type" value="Genomic_DNA"/>
</dbReference>
<evidence type="ECO:0000256" key="2">
    <source>
        <dbReference type="ARBA" id="ARBA00023002"/>
    </source>
</evidence>
<dbReference type="InterPro" id="IPR036291">
    <property type="entry name" value="NAD(P)-bd_dom_sf"/>
</dbReference>
<dbReference type="Pfam" id="PF00106">
    <property type="entry name" value="adh_short"/>
    <property type="match status" value="1"/>
</dbReference>
<dbReference type="SUPFAM" id="SSF51735">
    <property type="entry name" value="NAD(P)-binding Rossmann-fold domains"/>
    <property type="match status" value="1"/>
</dbReference>
<dbReference type="AlphaFoldDB" id="A0A450TD37"/>
<keyword evidence="2" id="KW-0560">Oxidoreductase</keyword>
<gene>
    <name evidence="4" type="ORF">BECKFM1743C_GA0114222_103774</name>
</gene>
<reference evidence="4" key="1">
    <citation type="submission" date="2019-02" db="EMBL/GenBank/DDBJ databases">
        <authorList>
            <person name="Gruber-Vodicka R. H."/>
            <person name="Seah K. B. B."/>
        </authorList>
    </citation>
    <scope>NUCLEOTIDE SEQUENCE</scope>
    <source>
        <strain evidence="4">BECK_BZ165</strain>
    </source>
</reference>
<evidence type="ECO:0000313" key="4">
    <source>
        <dbReference type="EMBL" id="VFJ64782.1"/>
    </source>
</evidence>
<dbReference type="PANTHER" id="PTHR43943:SF17">
    <property type="entry name" value="3-PHENYLPROPIONATE-DIHYDRODIOL_CINNAMIC ACID-DIHYDRODIOL DEHYDROGENASE"/>
    <property type="match status" value="1"/>
</dbReference>
<comment type="similarity">
    <text evidence="1 3">Belongs to the short-chain dehydrogenases/reductases (SDR) family.</text>
</comment>
<dbReference type="PANTHER" id="PTHR43943">
    <property type="entry name" value="DEHYDROGENASE/REDUCTASE (SDR FAMILY) MEMBER 4"/>
    <property type="match status" value="1"/>
</dbReference>